<reference evidence="1 2" key="1">
    <citation type="submission" date="2017-02" db="EMBL/GenBank/DDBJ databases">
        <title>Genomes of Trichoderma spp. with biocontrol activity.</title>
        <authorList>
            <person name="Gardiner D."/>
            <person name="Kazan K."/>
            <person name="Vos C."/>
            <person name="Harvey P."/>
        </authorList>
    </citation>
    <scope>NUCLEOTIDE SEQUENCE [LARGE SCALE GENOMIC DNA]</scope>
    <source>
        <strain evidence="1 2">A5MH</strain>
    </source>
</reference>
<dbReference type="EMBL" id="MTYH01000014">
    <property type="protein sequence ID" value="PNP46940.1"/>
    <property type="molecule type" value="Genomic_DNA"/>
</dbReference>
<name>A0A2K0TN33_9HYPO</name>
<proteinExistence type="predicted"/>
<dbReference type="AlphaFoldDB" id="A0A2K0TN33"/>
<evidence type="ECO:0000313" key="1">
    <source>
        <dbReference type="EMBL" id="PNP46940.1"/>
    </source>
</evidence>
<comment type="caution">
    <text evidence="1">The sequence shown here is derived from an EMBL/GenBank/DDBJ whole genome shotgun (WGS) entry which is preliminary data.</text>
</comment>
<protein>
    <submittedName>
        <fullName evidence="1">Uncharacterized protein</fullName>
    </submittedName>
</protein>
<dbReference type="Proteomes" id="UP000236546">
    <property type="component" value="Unassembled WGS sequence"/>
</dbReference>
<gene>
    <name evidence="1" type="ORF">TGAMA5MH_01893</name>
</gene>
<evidence type="ECO:0000313" key="2">
    <source>
        <dbReference type="Proteomes" id="UP000236546"/>
    </source>
</evidence>
<organism evidence="1 2">
    <name type="scientific">Trichoderma gamsii</name>
    <dbReference type="NCBI Taxonomy" id="398673"/>
    <lineage>
        <taxon>Eukaryota</taxon>
        <taxon>Fungi</taxon>
        <taxon>Dikarya</taxon>
        <taxon>Ascomycota</taxon>
        <taxon>Pezizomycotina</taxon>
        <taxon>Sordariomycetes</taxon>
        <taxon>Hypocreomycetidae</taxon>
        <taxon>Hypocreales</taxon>
        <taxon>Hypocreaceae</taxon>
        <taxon>Trichoderma</taxon>
    </lineage>
</organism>
<dbReference type="OrthoDB" id="4686328at2759"/>
<sequence length="180" mass="19918">MSYIFKYAGIDGAGDKDKFLTEDDDTSTRRTIKLARDVEKEPTDGSRALPVIISYTCNISLGDIYEQLRQKEWLTHSFANLILALNIDDHPVPAGFIVNPDFLGEGQKANLMNHGVPVREPLRGALAHCKVEADSITDNFAGYIHAVNWLIRTVAPSVTFGWQVNIWGGGTGDGCRLERL</sequence>
<accession>A0A2K0TN33</accession>